<gene>
    <name evidence="2" type="ORF">ZYGR_0AF03990</name>
</gene>
<evidence type="ECO:0000313" key="3">
    <source>
        <dbReference type="Proteomes" id="UP000187013"/>
    </source>
</evidence>
<feature type="compositionally biased region" description="Polar residues" evidence="1">
    <location>
        <begin position="80"/>
        <end position="92"/>
    </location>
</feature>
<feature type="compositionally biased region" description="Low complexity" evidence="1">
    <location>
        <begin position="115"/>
        <end position="151"/>
    </location>
</feature>
<feature type="region of interest" description="Disordered" evidence="1">
    <location>
        <begin position="472"/>
        <end position="563"/>
    </location>
</feature>
<dbReference type="EMBL" id="BDGX01000032">
    <property type="protein sequence ID" value="GAV51927.1"/>
    <property type="molecule type" value="Genomic_DNA"/>
</dbReference>
<dbReference type="OrthoDB" id="4065577at2759"/>
<feature type="region of interest" description="Disordered" evidence="1">
    <location>
        <begin position="1"/>
        <end position="320"/>
    </location>
</feature>
<feature type="compositionally biased region" description="Basic and acidic residues" evidence="1">
    <location>
        <begin position="213"/>
        <end position="240"/>
    </location>
</feature>
<sequence>MEKPVRKRGRPPITKDYANPLESPMAHSSLRMQRQGAQVFQRPTMKVGSVTPSPKNRSFSNSGIGNGGGNANMGNNGNSTIVESGSQPGSSTKKTRYRGVILSTPTKWPAGGRNDTTTGSTGTPTPSSSDSVFCSASKLALKSSPPLSTSPLKDENDENVNSHMKNRFPNAKGAGPNFPSSSASQQFKFSLTIGENGRASIAGSSSQDSTPCKSDRSQQPRSDGQDNREDLGLPTFEKRKVLTLLKQMRNDGPPPSPSNAVSRVKKPKNKHKKQSSLPEVELPPILETNPITNAASKTPKVPPIWSQSPQPPSTPKTSFAIRTGFTPNIGIDQVLLDVVTSPKSAGPMENPLNYGYLSNMISLSPKTKTPESSQQGQSQRQSQQAHQESQQRQQEQQEQQQQKDEEQQKQKQQTQQQFVFKFSSADPLLLTDDADGNWSEVIYNHLQNSPRPQICFNTPPSWVNFGSPRAGGFTPQMRRDSTSQTALQNDPSKSMRGLSQVSRRDSVINLSSSPPRRELFPASPLRRPSLPYNTTLTPRVTTNTTTVAGNHNDKLLPEPSTPRGQDVQLPAMIECTPLIQQTMNGSLTTKYLSNVLSTTANGTNDSGINDCGSFAEAAAPVKEPTRHLSSPGGEQEDARAALKKLIAER</sequence>
<dbReference type="Proteomes" id="UP000187013">
    <property type="component" value="Unassembled WGS sequence"/>
</dbReference>
<feature type="compositionally biased region" description="Low complexity" evidence="1">
    <location>
        <begin position="371"/>
        <end position="400"/>
    </location>
</feature>
<dbReference type="AlphaFoldDB" id="A0A1Q3A8C5"/>
<organism evidence="2 3">
    <name type="scientific">Zygosaccharomyces rouxii</name>
    <dbReference type="NCBI Taxonomy" id="4956"/>
    <lineage>
        <taxon>Eukaryota</taxon>
        <taxon>Fungi</taxon>
        <taxon>Dikarya</taxon>
        <taxon>Ascomycota</taxon>
        <taxon>Saccharomycotina</taxon>
        <taxon>Saccharomycetes</taxon>
        <taxon>Saccharomycetales</taxon>
        <taxon>Saccharomycetaceae</taxon>
        <taxon>Zygosaccharomyces</taxon>
    </lineage>
</organism>
<feature type="compositionally biased region" description="Basic residues" evidence="1">
    <location>
        <begin position="1"/>
        <end position="10"/>
    </location>
</feature>
<comment type="caution">
    <text evidence="2">The sequence shown here is derived from an EMBL/GenBank/DDBJ whole genome shotgun (WGS) entry which is preliminary data.</text>
</comment>
<reference evidence="2 3" key="1">
    <citation type="submission" date="2016-08" db="EMBL/GenBank/DDBJ databases">
        <title>Draft genome sequence of allopolyploid Zygosaccharomyces rouxii.</title>
        <authorList>
            <person name="Watanabe J."/>
            <person name="Uehara K."/>
            <person name="Mogi Y."/>
            <person name="Tsukioka Y."/>
        </authorList>
    </citation>
    <scope>NUCLEOTIDE SEQUENCE [LARGE SCALE GENOMIC DNA]</scope>
    <source>
        <strain evidence="2 3">NBRC 110957</strain>
    </source>
</reference>
<feature type="compositionally biased region" description="Polar residues" evidence="1">
    <location>
        <begin position="202"/>
        <end position="212"/>
    </location>
</feature>
<evidence type="ECO:0000256" key="1">
    <source>
        <dbReference type="SAM" id="MobiDB-lite"/>
    </source>
</evidence>
<feature type="compositionally biased region" description="Basic residues" evidence="1">
    <location>
        <begin position="263"/>
        <end position="274"/>
    </location>
</feature>
<accession>A0A1Q3A8C5</accession>
<name>A0A1Q3A8C5_ZYGRO</name>
<feature type="compositionally biased region" description="Low complexity" evidence="1">
    <location>
        <begin position="534"/>
        <end position="546"/>
    </location>
</feature>
<evidence type="ECO:0000313" key="2">
    <source>
        <dbReference type="EMBL" id="GAV51927.1"/>
    </source>
</evidence>
<feature type="compositionally biased region" description="Polar residues" evidence="1">
    <location>
        <begin position="482"/>
        <end position="501"/>
    </location>
</feature>
<feature type="region of interest" description="Disordered" evidence="1">
    <location>
        <begin position="362"/>
        <end position="414"/>
    </location>
</feature>
<protein>
    <submittedName>
        <fullName evidence="2">Uncharacterized protein</fullName>
    </submittedName>
</protein>
<feature type="compositionally biased region" description="Polar residues" evidence="1">
    <location>
        <begin position="178"/>
        <end position="189"/>
    </location>
</feature>
<proteinExistence type="predicted"/>